<dbReference type="SUPFAM" id="SSF56601">
    <property type="entry name" value="beta-lactamase/transpeptidase-like"/>
    <property type="match status" value="1"/>
</dbReference>
<feature type="domain" description="Beta-lactamase-related" evidence="1">
    <location>
        <begin position="39"/>
        <end position="363"/>
    </location>
</feature>
<sequence>MLKILYSALCLYLFYINLVSFAFSAKFSKETNDSIRWASETYQIPTIWLSVSMAGQDDYYNYVTGGYSKGDDKKLSEDALFKIGGLTKTFTAELILNLINEKKIKYADKLDKWFPEYPVWKKITIRDLLYNTSGILDYTKSFRWVDKLIKNPTKIWKNKELLDIPYDGSVAFPAGTQLDNSNTNYLLLGLIAEKVTNQSLSDLYNSIFAKNNLKKTHYSADDIPANIINNLVHGYSREQVDVVKLNSSWAQGMGGIYSNPNDLVVWFENLMRNKIDIFNKGQMPPDPKLPKAPPFQSPFLELVTLTPLKNFSFTGFTPAVYSMTTSNGILWLSAGYFPGYLSFAGMFPCSGVVFAYSTSKLPKKVKFQEVMLQKFLKSLEDDEIINDKMNKYKSTQNLPKFCKSEDKYPNLLFPDEIKGLY</sequence>
<protein>
    <recommendedName>
        <fullName evidence="1">Beta-lactamase-related domain-containing protein</fullName>
    </recommendedName>
</protein>
<gene>
    <name evidence="2" type="ORF">JCM31447_21670</name>
</gene>
<keyword evidence="3" id="KW-1185">Reference proteome</keyword>
<dbReference type="AlphaFoldDB" id="A0A4P2VNS1"/>
<evidence type="ECO:0000313" key="2">
    <source>
        <dbReference type="EMBL" id="BBH53720.1"/>
    </source>
</evidence>
<dbReference type="OrthoDB" id="5288296at2"/>
<dbReference type="InterPro" id="IPR012338">
    <property type="entry name" value="Beta-lactam/transpept-like"/>
</dbReference>
<dbReference type="Proteomes" id="UP000291236">
    <property type="component" value="Chromosome"/>
</dbReference>
<dbReference type="EMBL" id="AP019368">
    <property type="protein sequence ID" value="BBH53720.1"/>
    <property type="molecule type" value="Genomic_DNA"/>
</dbReference>
<dbReference type="InterPro" id="IPR050491">
    <property type="entry name" value="AmpC-like"/>
</dbReference>
<proteinExistence type="predicted"/>
<dbReference type="Gene3D" id="3.40.710.10">
    <property type="entry name" value="DD-peptidase/beta-lactamase superfamily"/>
    <property type="match status" value="1"/>
</dbReference>
<dbReference type="Pfam" id="PF00144">
    <property type="entry name" value="Beta-lactamase"/>
    <property type="match status" value="1"/>
</dbReference>
<evidence type="ECO:0000259" key="1">
    <source>
        <dbReference type="Pfam" id="PF00144"/>
    </source>
</evidence>
<reference evidence="2 3" key="1">
    <citation type="submission" date="2018-12" db="EMBL/GenBank/DDBJ databases">
        <title>Rubrispira sanarue gen. nov., sp., nov., a member of the order Silvanigrellales, isolated from a brackish lake in Hamamatsu Japan.</title>
        <authorList>
            <person name="Maejima Y."/>
            <person name="Iino T."/>
            <person name="Muraguchi Y."/>
            <person name="Fukuda K."/>
            <person name="Nojiri H."/>
            <person name="Ohkuma M."/>
            <person name="Moriuchi R."/>
            <person name="Dohra H."/>
            <person name="Kimbara K."/>
            <person name="Shintani M."/>
        </authorList>
    </citation>
    <scope>NUCLEOTIDE SEQUENCE [LARGE SCALE GENOMIC DNA]</scope>
    <source>
        <strain evidence="2 3">RF1110005</strain>
    </source>
</reference>
<dbReference type="InterPro" id="IPR001466">
    <property type="entry name" value="Beta-lactam-related"/>
</dbReference>
<dbReference type="RefSeq" id="WP_130610139.1">
    <property type="nucleotide sequence ID" value="NZ_AP019368.1"/>
</dbReference>
<organism evidence="2 3">
    <name type="scientific">Fluviispira sanaruensis</name>
    <dbReference type="NCBI Taxonomy" id="2493639"/>
    <lineage>
        <taxon>Bacteria</taxon>
        <taxon>Pseudomonadati</taxon>
        <taxon>Bdellovibrionota</taxon>
        <taxon>Oligoflexia</taxon>
        <taxon>Silvanigrellales</taxon>
        <taxon>Silvanigrellaceae</taxon>
        <taxon>Fluviispira</taxon>
    </lineage>
</organism>
<dbReference type="PANTHER" id="PTHR46825:SF7">
    <property type="entry name" value="D-ALANYL-D-ALANINE CARBOXYPEPTIDASE"/>
    <property type="match status" value="1"/>
</dbReference>
<dbReference type="KEGG" id="sbf:JCM31447_21670"/>
<name>A0A4P2VNS1_FLUSA</name>
<accession>A0A4P2VNS1</accession>
<evidence type="ECO:0000313" key="3">
    <source>
        <dbReference type="Proteomes" id="UP000291236"/>
    </source>
</evidence>
<dbReference type="PANTHER" id="PTHR46825">
    <property type="entry name" value="D-ALANYL-D-ALANINE-CARBOXYPEPTIDASE/ENDOPEPTIDASE AMPH"/>
    <property type="match status" value="1"/>
</dbReference>